<dbReference type="PANTHER" id="PTHR28094:SF1">
    <property type="entry name" value="MEIOTICALLY UP-REGULATED GENE 113 PROTEIN"/>
    <property type="match status" value="1"/>
</dbReference>
<accession>A0A0D7B956</accession>
<gene>
    <name evidence="2" type="ORF">CYLTODRAFT_355702</name>
</gene>
<evidence type="ECO:0008006" key="4">
    <source>
        <dbReference type="Google" id="ProtNLM"/>
    </source>
</evidence>
<feature type="region of interest" description="Disordered" evidence="1">
    <location>
        <begin position="15"/>
        <end position="127"/>
    </location>
</feature>
<organism evidence="2 3">
    <name type="scientific">Cylindrobasidium torrendii FP15055 ss-10</name>
    <dbReference type="NCBI Taxonomy" id="1314674"/>
    <lineage>
        <taxon>Eukaryota</taxon>
        <taxon>Fungi</taxon>
        <taxon>Dikarya</taxon>
        <taxon>Basidiomycota</taxon>
        <taxon>Agaricomycotina</taxon>
        <taxon>Agaricomycetes</taxon>
        <taxon>Agaricomycetidae</taxon>
        <taxon>Agaricales</taxon>
        <taxon>Marasmiineae</taxon>
        <taxon>Physalacriaceae</taxon>
        <taxon>Cylindrobasidium</taxon>
    </lineage>
</organism>
<evidence type="ECO:0000256" key="1">
    <source>
        <dbReference type="SAM" id="MobiDB-lite"/>
    </source>
</evidence>
<protein>
    <recommendedName>
        <fullName evidence="4">DUF1766-domain-containing protein</fullName>
    </recommendedName>
</protein>
<dbReference type="EMBL" id="KN880567">
    <property type="protein sequence ID" value="KIY66061.1"/>
    <property type="molecule type" value="Genomic_DNA"/>
</dbReference>
<evidence type="ECO:0000313" key="2">
    <source>
        <dbReference type="EMBL" id="KIY66061.1"/>
    </source>
</evidence>
<dbReference type="OrthoDB" id="2417614at2759"/>
<sequence length="385" mass="43391">MGKTKQWLINFLDLNEHTPLPPPPEKWQDQSLDNAFNKLSLNPDNRPPQPQRPTRPPRKSDDHGRRPSGPSHDRPPRRQSYDAPRPSTATVDTQSTPTKPGRKRASSVPADAGGQCAGRTKKGDRCGRQVKASPLWMGGDLYCFQHQKDLLQPSGFYGHTVDGADVWIKFEDYIPSWLQPETQALLRVEMAKARSKADEEGYIYVFEIRDPADKDHVQLKVGRTVNVVKRLNEWGKQCGSKEQVLRGWFPGKLNEESLLKGTVVVEEDAKKDVWCHRLERLIHLELADIAVNAPYLEAGWKPFVKGKGKGKKNTLATTVSPKMMKGAGKGNGGSGLPCKDCTCRTVHKEIFEFQRVKSGPYKGREFDAIVKRIVDDWGEFVRTYV</sequence>
<dbReference type="Pfam" id="PF13455">
    <property type="entry name" value="MUG113"/>
    <property type="match status" value="1"/>
</dbReference>
<evidence type="ECO:0000313" key="3">
    <source>
        <dbReference type="Proteomes" id="UP000054007"/>
    </source>
</evidence>
<proteinExistence type="predicted"/>
<feature type="compositionally biased region" description="Polar residues" evidence="1">
    <location>
        <begin position="29"/>
        <end position="43"/>
    </location>
</feature>
<feature type="compositionally biased region" description="Basic and acidic residues" evidence="1">
    <location>
        <begin position="58"/>
        <end position="80"/>
    </location>
</feature>
<name>A0A0D7B956_9AGAR</name>
<dbReference type="PANTHER" id="PTHR28094">
    <property type="entry name" value="MEIOTICALLY UP-REGULATED GENE 113 PROTEIN"/>
    <property type="match status" value="1"/>
</dbReference>
<dbReference type="AlphaFoldDB" id="A0A0D7B956"/>
<dbReference type="Proteomes" id="UP000054007">
    <property type="component" value="Unassembled WGS sequence"/>
</dbReference>
<reference evidence="2 3" key="1">
    <citation type="journal article" date="2015" name="Fungal Genet. Biol.">
        <title>Evolution of novel wood decay mechanisms in Agaricales revealed by the genome sequences of Fistulina hepatica and Cylindrobasidium torrendii.</title>
        <authorList>
            <person name="Floudas D."/>
            <person name="Held B.W."/>
            <person name="Riley R."/>
            <person name="Nagy L.G."/>
            <person name="Koehler G."/>
            <person name="Ransdell A.S."/>
            <person name="Younus H."/>
            <person name="Chow J."/>
            <person name="Chiniquy J."/>
            <person name="Lipzen A."/>
            <person name="Tritt A."/>
            <person name="Sun H."/>
            <person name="Haridas S."/>
            <person name="LaButti K."/>
            <person name="Ohm R.A."/>
            <person name="Kues U."/>
            <person name="Blanchette R.A."/>
            <person name="Grigoriev I.V."/>
            <person name="Minto R.E."/>
            <person name="Hibbett D.S."/>
        </authorList>
    </citation>
    <scope>NUCLEOTIDE SEQUENCE [LARGE SCALE GENOMIC DNA]</scope>
    <source>
        <strain evidence="2 3">FP15055 ss-10</strain>
    </source>
</reference>
<feature type="compositionally biased region" description="Pro residues" evidence="1">
    <location>
        <begin position="45"/>
        <end position="54"/>
    </location>
</feature>
<dbReference type="InterPro" id="IPR053006">
    <property type="entry name" value="Meiosis_regulatory"/>
</dbReference>
<feature type="compositionally biased region" description="Polar residues" evidence="1">
    <location>
        <begin position="87"/>
        <end position="98"/>
    </location>
</feature>
<keyword evidence="3" id="KW-1185">Reference proteome</keyword>
<dbReference type="STRING" id="1314674.A0A0D7B956"/>